<evidence type="ECO:0000313" key="4">
    <source>
        <dbReference type="RefSeq" id="XP_022240375.1"/>
    </source>
</evidence>
<evidence type="ECO:0000313" key="2">
    <source>
        <dbReference type="Proteomes" id="UP000694941"/>
    </source>
</evidence>
<protein>
    <submittedName>
        <fullName evidence="3 4">UPF0160 protein MYG1, mitochondrial-like isoform X1</fullName>
    </submittedName>
</protein>
<comment type="similarity">
    <text evidence="1">Belongs to the MYG1 family.</text>
</comment>
<dbReference type="RefSeq" id="XP_022240375.1">
    <property type="nucleotide sequence ID" value="XM_022384667.1"/>
</dbReference>
<proteinExistence type="inferred from homology"/>
<dbReference type="GeneID" id="106458456"/>
<accession>A0ABM1B2F3</accession>
<gene>
    <name evidence="3 4" type="primary">LOC106458456</name>
</gene>
<dbReference type="PANTHER" id="PTHR11215">
    <property type="entry name" value="METAL DEPENDENT HYDROLASE - RELATED"/>
    <property type="match status" value="1"/>
</dbReference>
<name>A0ABM1B2F3_LIMPO</name>
<organism evidence="2 3">
    <name type="scientific">Limulus polyphemus</name>
    <name type="common">Atlantic horseshoe crab</name>
    <dbReference type="NCBI Taxonomy" id="6850"/>
    <lineage>
        <taxon>Eukaryota</taxon>
        <taxon>Metazoa</taxon>
        <taxon>Ecdysozoa</taxon>
        <taxon>Arthropoda</taxon>
        <taxon>Chelicerata</taxon>
        <taxon>Merostomata</taxon>
        <taxon>Xiphosura</taxon>
        <taxon>Limulidae</taxon>
        <taxon>Limulus</taxon>
    </lineage>
</organism>
<evidence type="ECO:0000313" key="3">
    <source>
        <dbReference type="RefSeq" id="XP_013773425.1"/>
    </source>
</evidence>
<evidence type="ECO:0000256" key="1">
    <source>
        <dbReference type="ARBA" id="ARBA00010105"/>
    </source>
</evidence>
<dbReference type="PANTHER" id="PTHR11215:SF1">
    <property type="entry name" value="MYG1 EXONUCLEASE"/>
    <property type="match status" value="1"/>
</dbReference>
<sequence length="376" mass="43171">MLREGLFYLGRVFLSNSRRVSVFPSRVSMYAGSDNCIPNKKSCPDVPVIGTHNGTFHCDEALACFILKTLPEYKDAKILRTRDEDLLKDCDIVVDVGGVYDPTVHRYDHHQRSFSESMHSLNPKKPWITKLSSAGLVYFHFGHKVIAQLLGTNSQDEKTTKIYDKMYENFMEEIDAIDNGISTHDEQPRYHISTHLSSRVSYLNPPWNSLNQDTDEGFKKAMELTGNEFKDKVFYYGNVLWPARLLVEEAVKNRKNVDPSGEIVNLKEGGCPWKDHLLSIEEECAIDPKIKFVIYRDMNQQWRVQCVPVRLGSFENRLSLPEEWRGLRNEELSEKSGIPDCVFVHASGFIGGSKTYEGVLEMARQTLKYHHIEKND</sequence>
<keyword evidence="2" id="KW-1185">Reference proteome</keyword>
<dbReference type="RefSeq" id="XP_013773425.1">
    <property type="nucleotide sequence ID" value="XM_013917971.2"/>
</dbReference>
<reference evidence="3 4" key="1">
    <citation type="submission" date="2025-05" db="UniProtKB">
        <authorList>
            <consortium name="RefSeq"/>
        </authorList>
    </citation>
    <scope>IDENTIFICATION</scope>
    <source>
        <tissue evidence="3 4">Muscle</tissue>
    </source>
</reference>
<dbReference type="Pfam" id="PF03690">
    <property type="entry name" value="MYG1_exonuc"/>
    <property type="match status" value="1"/>
</dbReference>
<dbReference type="Proteomes" id="UP000694941">
    <property type="component" value="Unplaced"/>
</dbReference>
<dbReference type="InterPro" id="IPR003226">
    <property type="entry name" value="MYG1_exonuclease"/>
</dbReference>